<dbReference type="EMBL" id="BPLR01011967">
    <property type="protein sequence ID" value="GIY50337.1"/>
    <property type="molecule type" value="Genomic_DNA"/>
</dbReference>
<accession>A0AAV4TZ23</accession>
<proteinExistence type="predicted"/>
<organism evidence="1 2">
    <name type="scientific">Caerostris extrusa</name>
    <name type="common">Bark spider</name>
    <name type="synonym">Caerostris bankana</name>
    <dbReference type="NCBI Taxonomy" id="172846"/>
    <lineage>
        <taxon>Eukaryota</taxon>
        <taxon>Metazoa</taxon>
        <taxon>Ecdysozoa</taxon>
        <taxon>Arthropoda</taxon>
        <taxon>Chelicerata</taxon>
        <taxon>Arachnida</taxon>
        <taxon>Araneae</taxon>
        <taxon>Araneomorphae</taxon>
        <taxon>Entelegynae</taxon>
        <taxon>Araneoidea</taxon>
        <taxon>Araneidae</taxon>
        <taxon>Caerostris</taxon>
    </lineage>
</organism>
<gene>
    <name evidence="1" type="ORF">CEXT_63741</name>
</gene>
<sequence length="76" mass="8769">MNKNERQPKRNHLKYKLLSGNTKSGGKLTSVTELEGETFGRVTQNTCLRAQNVQYVQREVRDVPSEIVPPERRGHY</sequence>
<reference evidence="1 2" key="1">
    <citation type="submission" date="2021-06" db="EMBL/GenBank/DDBJ databases">
        <title>Caerostris extrusa draft genome.</title>
        <authorList>
            <person name="Kono N."/>
            <person name="Arakawa K."/>
        </authorList>
    </citation>
    <scope>NUCLEOTIDE SEQUENCE [LARGE SCALE GENOMIC DNA]</scope>
</reference>
<comment type="caution">
    <text evidence="1">The sequence shown here is derived from an EMBL/GenBank/DDBJ whole genome shotgun (WGS) entry which is preliminary data.</text>
</comment>
<protein>
    <submittedName>
        <fullName evidence="1">Uncharacterized protein</fullName>
    </submittedName>
</protein>
<evidence type="ECO:0000313" key="2">
    <source>
        <dbReference type="Proteomes" id="UP001054945"/>
    </source>
</evidence>
<keyword evidence="2" id="KW-1185">Reference proteome</keyword>
<dbReference type="Proteomes" id="UP001054945">
    <property type="component" value="Unassembled WGS sequence"/>
</dbReference>
<dbReference type="AlphaFoldDB" id="A0AAV4TZ23"/>
<name>A0AAV4TZ23_CAEEX</name>
<evidence type="ECO:0000313" key="1">
    <source>
        <dbReference type="EMBL" id="GIY50337.1"/>
    </source>
</evidence>